<sequence length="270" mass="30273">MILSLTAFMVMLLSPTALIVGISLCAVLLFYKFIIFPAFVSNLSNYRAPHWSCHIAPFWFWCVKYFYDESRILHQNHLAKGVVLRLTPRLLSVGGIEEAFKPLYLRDPNARVPKYGYIPGYPIYGADNLFTFEDDAAYCPYNPFTRKPITANIPFKSPVLSALTAPGPLKVKEISDKEESYGSRFGILCDMFTDNSPAHDTSGNIVAYAHHEPQKKLGEELEPLLKFPRATGESPMDADECPYWPNGRQSMDYTHLSSEASPGSCPDTAD</sequence>
<evidence type="ECO:0000256" key="2">
    <source>
        <dbReference type="SAM" id="Phobius"/>
    </source>
</evidence>
<evidence type="ECO:0000313" key="4">
    <source>
        <dbReference type="Proteomes" id="UP000754883"/>
    </source>
</evidence>
<dbReference type="AlphaFoldDB" id="A0A9N9UCE3"/>
<feature type="compositionally biased region" description="Polar residues" evidence="1">
    <location>
        <begin position="247"/>
        <end position="261"/>
    </location>
</feature>
<protein>
    <submittedName>
        <fullName evidence="3">Uncharacterized protein</fullName>
    </submittedName>
</protein>
<keyword evidence="2" id="KW-1133">Transmembrane helix</keyword>
<reference evidence="3" key="1">
    <citation type="submission" date="2021-10" db="EMBL/GenBank/DDBJ databases">
        <authorList>
            <person name="Piombo E."/>
        </authorList>
    </citation>
    <scope>NUCLEOTIDE SEQUENCE</scope>
</reference>
<gene>
    <name evidence="3" type="ORF">CBYS24578_00015018</name>
</gene>
<accession>A0A9N9UCE3</accession>
<name>A0A9N9UCE3_9HYPO</name>
<keyword evidence="2" id="KW-0812">Transmembrane</keyword>
<keyword evidence="2" id="KW-0472">Membrane</keyword>
<evidence type="ECO:0000313" key="3">
    <source>
        <dbReference type="EMBL" id="CAG9987790.1"/>
    </source>
</evidence>
<comment type="caution">
    <text evidence="3">The sequence shown here is derived from an EMBL/GenBank/DDBJ whole genome shotgun (WGS) entry which is preliminary data.</text>
</comment>
<dbReference type="Proteomes" id="UP000754883">
    <property type="component" value="Unassembled WGS sequence"/>
</dbReference>
<dbReference type="EMBL" id="CABFNO020001436">
    <property type="protein sequence ID" value="CAG9987790.1"/>
    <property type="molecule type" value="Genomic_DNA"/>
</dbReference>
<keyword evidence="4" id="KW-1185">Reference proteome</keyword>
<feature type="transmembrane region" description="Helical" evidence="2">
    <location>
        <begin position="12"/>
        <end position="36"/>
    </location>
</feature>
<proteinExistence type="predicted"/>
<dbReference type="OrthoDB" id="1470350at2759"/>
<feature type="region of interest" description="Disordered" evidence="1">
    <location>
        <begin position="228"/>
        <end position="270"/>
    </location>
</feature>
<evidence type="ECO:0000256" key="1">
    <source>
        <dbReference type="SAM" id="MobiDB-lite"/>
    </source>
</evidence>
<organism evidence="3 4">
    <name type="scientific">Clonostachys byssicola</name>
    <dbReference type="NCBI Taxonomy" id="160290"/>
    <lineage>
        <taxon>Eukaryota</taxon>
        <taxon>Fungi</taxon>
        <taxon>Dikarya</taxon>
        <taxon>Ascomycota</taxon>
        <taxon>Pezizomycotina</taxon>
        <taxon>Sordariomycetes</taxon>
        <taxon>Hypocreomycetidae</taxon>
        <taxon>Hypocreales</taxon>
        <taxon>Bionectriaceae</taxon>
        <taxon>Clonostachys</taxon>
    </lineage>
</organism>